<feature type="domain" description="GIY-YIG" evidence="1">
    <location>
        <begin position="109"/>
        <end position="196"/>
    </location>
</feature>
<organism evidence="2 3">
    <name type="scientific">Ruminococcus albus (strain ATCC 27210 / DSM 20455 / JCM 14654 / NCDO 2250 / 7)</name>
    <dbReference type="NCBI Taxonomy" id="697329"/>
    <lineage>
        <taxon>Bacteria</taxon>
        <taxon>Bacillati</taxon>
        <taxon>Bacillota</taxon>
        <taxon>Clostridia</taxon>
        <taxon>Eubacteriales</taxon>
        <taxon>Oscillospiraceae</taxon>
        <taxon>Ruminococcus</taxon>
    </lineage>
</organism>
<gene>
    <name evidence="2" type="ordered locus">Rumal_3669</name>
</gene>
<dbReference type="KEGG" id="ral:Rumal_3669"/>
<protein>
    <recommendedName>
        <fullName evidence="1">GIY-YIG domain-containing protein</fullName>
    </recommendedName>
</protein>
<keyword evidence="2" id="KW-0614">Plasmid</keyword>
<evidence type="ECO:0000313" key="3">
    <source>
        <dbReference type="Proteomes" id="UP000006919"/>
    </source>
</evidence>
<dbReference type="HOGENOM" id="CLU_1255188_0_0_9"/>
<dbReference type="AlphaFoldDB" id="E6UKB1"/>
<reference evidence="3" key="1">
    <citation type="journal article" date="2011" name="J. Bacteriol.">
        <title>Complete genome of the cellulolytic ruminal bacterium Ruminococcus albus 7.</title>
        <authorList>
            <person name="Suen G."/>
            <person name="Stevenson D.M."/>
            <person name="Bruce D.C."/>
            <person name="Chertkov O."/>
            <person name="Copeland A."/>
            <person name="Cheng J.F."/>
            <person name="Detter C."/>
            <person name="Detter J.C."/>
            <person name="Goodwin L.A."/>
            <person name="Han C.S."/>
            <person name="Hauser L.J."/>
            <person name="Ivanova N.N."/>
            <person name="Kyrpides N.C."/>
            <person name="Land M.L."/>
            <person name="Lapidus A."/>
            <person name="Lucas S."/>
            <person name="Ovchinnikova G."/>
            <person name="Pitluck S."/>
            <person name="Tapia R."/>
            <person name="Woyke T."/>
            <person name="Boyum J."/>
            <person name="Mead D."/>
            <person name="Weimer P.J."/>
        </authorList>
    </citation>
    <scope>NUCLEOTIDE SEQUENCE [LARGE SCALE GENOMIC DNA]</scope>
    <source>
        <strain evidence="3">ATCC 27210 / DSM 20455 / JCM 14654 / NCDO 2250 / 7</strain>
        <plasmid evidence="3">pRUMAL01</plasmid>
    </source>
</reference>
<dbReference type="InterPro" id="IPR035901">
    <property type="entry name" value="GIY-YIG_endonuc_sf"/>
</dbReference>
<accession>E6UKB1</accession>
<name>E6UKB1_RUMA7</name>
<proteinExistence type="predicted"/>
<dbReference type="SUPFAM" id="SSF82771">
    <property type="entry name" value="GIY-YIG endonuclease"/>
    <property type="match status" value="1"/>
</dbReference>
<geneLocation type="plasmid" evidence="2 3">
    <name>pRUMAL01</name>
</geneLocation>
<dbReference type="RefSeq" id="WP_013483655.1">
    <property type="nucleotide sequence ID" value="NC_014824.1"/>
</dbReference>
<dbReference type="EMBL" id="CP002404">
    <property type="protein sequence ID" value="ADU24107.1"/>
    <property type="molecule type" value="Genomic_DNA"/>
</dbReference>
<sequence>MKNKKDAIDSFKRRLTKKHCNEFDNNQLLVPGRIFMFENWTGVHEAEIILYDKENLTVQFRNLFYNIEEIWTLDNLFIFDEEYLKTICAQAEDYGLLTDDKWKNENYIMDAGVYILHNDNKPIDRGYYTGQAKGKSGGLSGRLCDHVKNEDSKIDKAIKENEPFSLKVIKLANTDYEEINALEVALIAYYKSWDNWNKDGYNANRGPNCAGERAITKELL</sequence>
<dbReference type="Proteomes" id="UP000006919">
    <property type="component" value="Plasmid pRUMAL01"/>
</dbReference>
<evidence type="ECO:0000313" key="2">
    <source>
        <dbReference type="EMBL" id="ADU24107.1"/>
    </source>
</evidence>
<dbReference type="InterPro" id="IPR000305">
    <property type="entry name" value="GIY-YIG_endonuc"/>
</dbReference>
<evidence type="ECO:0000259" key="1">
    <source>
        <dbReference type="PROSITE" id="PS50164"/>
    </source>
</evidence>
<dbReference type="PROSITE" id="PS50164">
    <property type="entry name" value="GIY_YIG"/>
    <property type="match status" value="1"/>
</dbReference>